<gene>
    <name evidence="2" type="ORF">PPL_01759</name>
</gene>
<evidence type="ECO:0000313" key="3">
    <source>
        <dbReference type="Proteomes" id="UP000001396"/>
    </source>
</evidence>
<sequence>MSQNGVGVEMSKNIELDSSSSSSQQQQQQQQHQNPAQHDNSPDWQLPTILQPSPIMLSVNGGANTPSPKLPPLSLPPHSLNNYGWKGWISDTLSKNQRFHNMVYYRLGNLKYLSDTLAEPEP</sequence>
<feature type="compositionally biased region" description="Low complexity" evidence="1">
    <location>
        <begin position="18"/>
        <end position="31"/>
    </location>
</feature>
<dbReference type="RefSeq" id="XP_020436879.1">
    <property type="nucleotide sequence ID" value="XM_020572762.1"/>
</dbReference>
<proteinExistence type="predicted"/>
<accession>D3B0E3</accession>
<dbReference type="EMBL" id="ADBJ01000008">
    <property type="protein sequence ID" value="EFA84767.1"/>
    <property type="molecule type" value="Genomic_DNA"/>
</dbReference>
<dbReference type="Proteomes" id="UP000001396">
    <property type="component" value="Unassembled WGS sequence"/>
</dbReference>
<evidence type="ECO:0000256" key="1">
    <source>
        <dbReference type="SAM" id="MobiDB-lite"/>
    </source>
</evidence>
<name>D3B0E3_HETP5</name>
<dbReference type="InParanoid" id="D3B0E3"/>
<dbReference type="GeneID" id="31357287"/>
<dbReference type="AlphaFoldDB" id="D3B0E3"/>
<comment type="caution">
    <text evidence="2">The sequence shown here is derived from an EMBL/GenBank/DDBJ whole genome shotgun (WGS) entry which is preliminary data.</text>
</comment>
<organism evidence="2 3">
    <name type="scientific">Heterostelium pallidum (strain ATCC 26659 / Pp 5 / PN500)</name>
    <name type="common">Cellular slime mold</name>
    <name type="synonym">Polysphondylium pallidum</name>
    <dbReference type="NCBI Taxonomy" id="670386"/>
    <lineage>
        <taxon>Eukaryota</taxon>
        <taxon>Amoebozoa</taxon>
        <taxon>Evosea</taxon>
        <taxon>Eumycetozoa</taxon>
        <taxon>Dictyostelia</taxon>
        <taxon>Acytosteliales</taxon>
        <taxon>Acytosteliaceae</taxon>
        <taxon>Heterostelium</taxon>
    </lineage>
</organism>
<reference evidence="2 3" key="1">
    <citation type="journal article" date="2011" name="Genome Res.">
        <title>Phylogeny-wide analysis of social amoeba genomes highlights ancient origins for complex intercellular communication.</title>
        <authorList>
            <person name="Heidel A.J."/>
            <person name="Lawal H.M."/>
            <person name="Felder M."/>
            <person name="Schilde C."/>
            <person name="Helps N.R."/>
            <person name="Tunggal B."/>
            <person name="Rivero F."/>
            <person name="John U."/>
            <person name="Schleicher M."/>
            <person name="Eichinger L."/>
            <person name="Platzer M."/>
            <person name="Noegel A.A."/>
            <person name="Schaap P."/>
            <person name="Gloeckner G."/>
        </authorList>
    </citation>
    <scope>NUCLEOTIDE SEQUENCE [LARGE SCALE GENOMIC DNA]</scope>
    <source>
        <strain evidence="3">ATCC 26659 / Pp 5 / PN500</strain>
    </source>
</reference>
<keyword evidence="3" id="KW-1185">Reference proteome</keyword>
<feature type="region of interest" description="Disordered" evidence="1">
    <location>
        <begin position="1"/>
        <end position="73"/>
    </location>
</feature>
<protein>
    <submittedName>
        <fullName evidence="2">Uncharacterized protein</fullName>
    </submittedName>
</protein>
<feature type="compositionally biased region" description="Polar residues" evidence="1">
    <location>
        <begin position="32"/>
        <end position="51"/>
    </location>
</feature>
<evidence type="ECO:0000313" key="2">
    <source>
        <dbReference type="EMBL" id="EFA84767.1"/>
    </source>
</evidence>